<evidence type="ECO:0000256" key="4">
    <source>
        <dbReference type="ARBA" id="ARBA00022452"/>
    </source>
</evidence>
<comment type="subcellular location">
    <subcellularLocation>
        <location evidence="1 11">Cell outer membrane</location>
        <topology evidence="1 11">Multi-pass membrane protein</topology>
    </subcellularLocation>
</comment>
<keyword evidence="5 11" id="KW-0812">Transmembrane</keyword>
<evidence type="ECO:0000313" key="16">
    <source>
        <dbReference type="EMBL" id="MBC3881321.1"/>
    </source>
</evidence>
<dbReference type="InterPro" id="IPR000531">
    <property type="entry name" value="Beta-barrel_TonB"/>
</dbReference>
<keyword evidence="4 11" id="KW-1134">Transmembrane beta strand</keyword>
<dbReference type="Gene3D" id="2.40.170.20">
    <property type="entry name" value="TonB-dependent receptor, beta-barrel domain"/>
    <property type="match status" value="1"/>
</dbReference>
<proteinExistence type="inferred from homology"/>
<dbReference type="AlphaFoldDB" id="A0A923HWB7"/>
<name>A0A923HWB7_9BURK</name>
<dbReference type="GO" id="GO:0044718">
    <property type="term" value="P:siderophore transmembrane transport"/>
    <property type="evidence" value="ECO:0007669"/>
    <property type="project" value="TreeGrafter"/>
</dbReference>
<evidence type="ECO:0000256" key="8">
    <source>
        <dbReference type="ARBA" id="ARBA00023136"/>
    </source>
</evidence>
<dbReference type="GO" id="GO:0015344">
    <property type="term" value="F:siderophore uptake transmembrane transporter activity"/>
    <property type="evidence" value="ECO:0007669"/>
    <property type="project" value="TreeGrafter"/>
</dbReference>
<feature type="domain" description="TonB-dependent receptor plug" evidence="15">
    <location>
        <begin position="84"/>
        <end position="173"/>
    </location>
</feature>
<dbReference type="Proteomes" id="UP000627446">
    <property type="component" value="Unassembled WGS sequence"/>
</dbReference>
<feature type="chain" id="PRO_5036996735" evidence="13">
    <location>
        <begin position="29"/>
        <end position="752"/>
    </location>
</feature>
<evidence type="ECO:0000313" key="17">
    <source>
        <dbReference type="Proteomes" id="UP000627446"/>
    </source>
</evidence>
<evidence type="ECO:0000256" key="3">
    <source>
        <dbReference type="ARBA" id="ARBA00022448"/>
    </source>
</evidence>
<evidence type="ECO:0000256" key="7">
    <source>
        <dbReference type="ARBA" id="ARBA00023077"/>
    </source>
</evidence>
<evidence type="ECO:0000256" key="13">
    <source>
        <dbReference type="SAM" id="SignalP"/>
    </source>
</evidence>
<dbReference type="PROSITE" id="PS52016">
    <property type="entry name" value="TONB_DEPENDENT_REC_3"/>
    <property type="match status" value="1"/>
</dbReference>
<evidence type="ECO:0000256" key="5">
    <source>
        <dbReference type="ARBA" id="ARBA00022692"/>
    </source>
</evidence>
<dbReference type="PANTHER" id="PTHR30069">
    <property type="entry name" value="TONB-DEPENDENT OUTER MEMBRANE RECEPTOR"/>
    <property type="match status" value="1"/>
</dbReference>
<keyword evidence="10 11" id="KW-0998">Cell outer membrane</keyword>
<dbReference type="SUPFAM" id="SSF56935">
    <property type="entry name" value="Porins"/>
    <property type="match status" value="1"/>
</dbReference>
<dbReference type="InterPro" id="IPR039426">
    <property type="entry name" value="TonB-dep_rcpt-like"/>
</dbReference>
<keyword evidence="3 11" id="KW-0813">Transport</keyword>
<dbReference type="EMBL" id="JACOFZ010000002">
    <property type="protein sequence ID" value="MBC3881321.1"/>
    <property type="molecule type" value="Genomic_DNA"/>
</dbReference>
<reference evidence="16" key="1">
    <citation type="submission" date="2020-08" db="EMBL/GenBank/DDBJ databases">
        <title>Novel species isolated from subtropical streams in China.</title>
        <authorList>
            <person name="Lu H."/>
        </authorList>
    </citation>
    <scope>NUCLEOTIDE SEQUENCE</scope>
    <source>
        <strain evidence="16">LX22W</strain>
    </source>
</reference>
<gene>
    <name evidence="16" type="ORF">H8K36_08060</name>
</gene>
<evidence type="ECO:0000256" key="2">
    <source>
        <dbReference type="ARBA" id="ARBA00009810"/>
    </source>
</evidence>
<keyword evidence="9 16" id="KW-0675">Receptor</keyword>
<keyword evidence="6 13" id="KW-0732">Signal</keyword>
<evidence type="ECO:0000259" key="14">
    <source>
        <dbReference type="Pfam" id="PF00593"/>
    </source>
</evidence>
<keyword evidence="7 12" id="KW-0798">TonB box</keyword>
<dbReference type="InterPro" id="IPR036942">
    <property type="entry name" value="Beta-barrel_TonB_sf"/>
</dbReference>
<dbReference type="RefSeq" id="WP_186916174.1">
    <property type="nucleotide sequence ID" value="NZ_JACOFZ010000002.1"/>
</dbReference>
<comment type="similarity">
    <text evidence="2 11 12">Belongs to the TonB-dependent receptor family.</text>
</comment>
<keyword evidence="17" id="KW-1185">Reference proteome</keyword>
<evidence type="ECO:0000256" key="10">
    <source>
        <dbReference type="ARBA" id="ARBA00023237"/>
    </source>
</evidence>
<sequence>MSVLPFRYLTPSIITPLISAMFTAVAYAGDFIPEQAGDLQDAKLVKDNKVQKDAKTPVSPTLEKSQKVEVKGNREYDARRFDTASKIVVTQEEIARYGDTEITDVLKRLPSVSVVNGAVRMRGLGSGYTQILLNGEPSPPGFSIESLSPDLIERIEIVRSASAEFSTQAVAGTINVILKKTVQLAQHLLKLGYYQRGQAPSGLYTSLQFSDKVDQLAYSVPLNVYMGHNQNSENTSQTRNLDAQGAMIQLRRTASHDDSRSRSVSSAPRLIWTFDNEDVLSLNSFISVNSNTNLSRTNTMSEIGTVYPFIYEDYNTQNNSQNLSNNVNWVRKLGDSAKLELRLGTHYWHSKSWGNTFGRELNENPLFARHVDTENYNRGWSTSGKYSAPFIEDHVLSMGWEAASRWQSSDNLTRGTTAINTVVIPIDQREDVEFKVQRSALYAQDEWTLDKQLSFYVGARWEGITLNGRGTDLPSVRNKSSVLSPIFQTLYKIPDRPNQQIRFAFSRTYKAVNSWDLVHRHYYSTNNSPTAPDSLPNPNLKPELATGFDLGYEHFVDGGGVFSVNFFLRKINGITRNILSYQDNLWVLMPTNAGHATTRGVELEAKFPMRMWMEDAPALDFRANAGINRSSIDTVPGPNNRLDSQVPLRINLGLDYKHQELPLTLGGGFAFQNAGTVRSSESQWNYTTVSRSLESYALWKFDALSNVRLSASNLIRQTPSSRSTYLNSQGASIRDSRNPPKLNIRLNYEHRF</sequence>
<evidence type="ECO:0000256" key="9">
    <source>
        <dbReference type="ARBA" id="ARBA00023170"/>
    </source>
</evidence>
<comment type="caution">
    <text evidence="16">The sequence shown here is derived from an EMBL/GenBank/DDBJ whole genome shotgun (WGS) entry which is preliminary data.</text>
</comment>
<dbReference type="Pfam" id="PF00593">
    <property type="entry name" value="TonB_dep_Rec_b-barrel"/>
    <property type="match status" value="1"/>
</dbReference>
<dbReference type="InterPro" id="IPR037066">
    <property type="entry name" value="Plug_dom_sf"/>
</dbReference>
<evidence type="ECO:0000259" key="15">
    <source>
        <dbReference type="Pfam" id="PF07715"/>
    </source>
</evidence>
<dbReference type="InterPro" id="IPR012910">
    <property type="entry name" value="Plug_dom"/>
</dbReference>
<dbReference type="Pfam" id="PF07715">
    <property type="entry name" value="Plug"/>
    <property type="match status" value="1"/>
</dbReference>
<feature type="domain" description="TonB-dependent receptor-like beta-barrel" evidence="14">
    <location>
        <begin position="289"/>
        <end position="714"/>
    </location>
</feature>
<evidence type="ECO:0000256" key="1">
    <source>
        <dbReference type="ARBA" id="ARBA00004571"/>
    </source>
</evidence>
<organism evidence="16 17">
    <name type="scientific">Undibacterium nitidum</name>
    <dbReference type="NCBI Taxonomy" id="2762298"/>
    <lineage>
        <taxon>Bacteria</taxon>
        <taxon>Pseudomonadati</taxon>
        <taxon>Pseudomonadota</taxon>
        <taxon>Betaproteobacteria</taxon>
        <taxon>Burkholderiales</taxon>
        <taxon>Oxalobacteraceae</taxon>
        <taxon>Undibacterium</taxon>
    </lineage>
</organism>
<dbReference type="GO" id="GO:0009279">
    <property type="term" value="C:cell outer membrane"/>
    <property type="evidence" value="ECO:0007669"/>
    <property type="project" value="UniProtKB-SubCell"/>
</dbReference>
<evidence type="ECO:0000256" key="12">
    <source>
        <dbReference type="RuleBase" id="RU003357"/>
    </source>
</evidence>
<dbReference type="PANTHER" id="PTHR30069:SF29">
    <property type="entry name" value="HEMOGLOBIN AND HEMOGLOBIN-HAPTOGLOBIN-BINDING PROTEIN 1-RELATED"/>
    <property type="match status" value="1"/>
</dbReference>
<dbReference type="Gene3D" id="2.170.130.10">
    <property type="entry name" value="TonB-dependent receptor, plug domain"/>
    <property type="match status" value="1"/>
</dbReference>
<keyword evidence="8 11" id="KW-0472">Membrane</keyword>
<evidence type="ECO:0000256" key="11">
    <source>
        <dbReference type="PROSITE-ProRule" id="PRU01360"/>
    </source>
</evidence>
<accession>A0A923HWB7</accession>
<protein>
    <submittedName>
        <fullName evidence="16">TonB-dependent receptor</fullName>
    </submittedName>
</protein>
<evidence type="ECO:0000256" key="6">
    <source>
        <dbReference type="ARBA" id="ARBA00022729"/>
    </source>
</evidence>
<feature type="signal peptide" evidence="13">
    <location>
        <begin position="1"/>
        <end position="28"/>
    </location>
</feature>